<evidence type="ECO:0000313" key="2">
    <source>
        <dbReference type="EMBL" id="KAL1262398.1"/>
    </source>
</evidence>
<keyword evidence="3" id="KW-1185">Reference proteome</keyword>
<sequence>MVLLSFSSPCACLARKWRQSSGLNPLPFDPATNNEPLQFSSSNGPLVSECPLENGTENSKKRKRPNLPPGTLNDFLSLRTKLTHTRRALRSLTTFAPLFLPLLFS</sequence>
<proteinExistence type="predicted"/>
<feature type="compositionally biased region" description="Polar residues" evidence="1">
    <location>
        <begin position="31"/>
        <end position="45"/>
    </location>
</feature>
<organism evidence="2 3">
    <name type="scientific">Cirrhinus molitorella</name>
    <name type="common">mud carp</name>
    <dbReference type="NCBI Taxonomy" id="172907"/>
    <lineage>
        <taxon>Eukaryota</taxon>
        <taxon>Metazoa</taxon>
        <taxon>Chordata</taxon>
        <taxon>Craniata</taxon>
        <taxon>Vertebrata</taxon>
        <taxon>Euteleostomi</taxon>
        <taxon>Actinopterygii</taxon>
        <taxon>Neopterygii</taxon>
        <taxon>Teleostei</taxon>
        <taxon>Ostariophysi</taxon>
        <taxon>Cypriniformes</taxon>
        <taxon>Cyprinidae</taxon>
        <taxon>Labeoninae</taxon>
        <taxon>Labeonini</taxon>
        <taxon>Cirrhinus</taxon>
    </lineage>
</organism>
<name>A0ABR3MFD7_9TELE</name>
<accession>A0ABR3MFD7</accession>
<evidence type="ECO:0000313" key="3">
    <source>
        <dbReference type="Proteomes" id="UP001558613"/>
    </source>
</evidence>
<feature type="region of interest" description="Disordered" evidence="1">
    <location>
        <begin position="24"/>
        <end position="72"/>
    </location>
</feature>
<evidence type="ECO:0000256" key="1">
    <source>
        <dbReference type="SAM" id="MobiDB-lite"/>
    </source>
</evidence>
<reference evidence="2 3" key="1">
    <citation type="submission" date="2023-09" db="EMBL/GenBank/DDBJ databases">
        <authorList>
            <person name="Wang M."/>
        </authorList>
    </citation>
    <scope>NUCLEOTIDE SEQUENCE [LARGE SCALE GENOMIC DNA]</scope>
    <source>
        <strain evidence="2">GT-2023</strain>
        <tissue evidence="2">Liver</tissue>
    </source>
</reference>
<protein>
    <submittedName>
        <fullName evidence="2">Uncharacterized protein</fullName>
    </submittedName>
</protein>
<dbReference type="EMBL" id="JAYMGO010000014">
    <property type="protein sequence ID" value="KAL1262398.1"/>
    <property type="molecule type" value="Genomic_DNA"/>
</dbReference>
<dbReference type="Proteomes" id="UP001558613">
    <property type="component" value="Unassembled WGS sequence"/>
</dbReference>
<gene>
    <name evidence="2" type="ORF">QQF64_007663</name>
</gene>
<comment type="caution">
    <text evidence="2">The sequence shown here is derived from an EMBL/GenBank/DDBJ whole genome shotgun (WGS) entry which is preliminary data.</text>
</comment>